<proteinExistence type="predicted"/>
<dbReference type="EMBL" id="MU971539">
    <property type="protein sequence ID" value="KAK9233972.1"/>
    <property type="molecule type" value="Genomic_DNA"/>
</dbReference>
<evidence type="ECO:0000313" key="1">
    <source>
        <dbReference type="EMBL" id="KAK9233972.1"/>
    </source>
</evidence>
<accession>A0ACC3SQS5</accession>
<sequence>MASMTFHMILVVFLSGLCILGLPVSAAALHHCPVPIAPTPSTSVLNFDHITTVTSVAALPTEFHYSDYLYISEFQLLNCSSFARNSSEAKSCSSGNIALLSNGTGSMVFGTPDSDTYSNYRYMNVSSMRVTNLEQANVSVSLQFVPPYAHGGFVFAKPG</sequence>
<name>A0ACC3SQS5_LIPKO</name>
<reference evidence="2" key="1">
    <citation type="journal article" date="2024" name="Front. Bioeng. Biotechnol.">
        <title>Genome-scale model development and genomic sequencing of the oleaginous clade Lipomyces.</title>
        <authorList>
            <person name="Czajka J.J."/>
            <person name="Han Y."/>
            <person name="Kim J."/>
            <person name="Mondo S.J."/>
            <person name="Hofstad B.A."/>
            <person name="Robles A."/>
            <person name="Haridas S."/>
            <person name="Riley R."/>
            <person name="LaButti K."/>
            <person name="Pangilinan J."/>
            <person name="Andreopoulos W."/>
            <person name="Lipzen A."/>
            <person name="Yan J."/>
            <person name="Wang M."/>
            <person name="Ng V."/>
            <person name="Grigoriev I.V."/>
            <person name="Spatafora J.W."/>
            <person name="Magnuson J.K."/>
            <person name="Baker S.E."/>
            <person name="Pomraning K.R."/>
        </authorList>
    </citation>
    <scope>NUCLEOTIDE SEQUENCE [LARGE SCALE GENOMIC DNA]</scope>
    <source>
        <strain evidence="2">CBS 7786</strain>
    </source>
</reference>
<comment type="caution">
    <text evidence="1">The sequence shown here is derived from an EMBL/GenBank/DDBJ whole genome shotgun (WGS) entry which is preliminary data.</text>
</comment>
<keyword evidence="2" id="KW-1185">Reference proteome</keyword>
<gene>
    <name evidence="1" type="ORF">V1525DRAFT_102558</name>
</gene>
<evidence type="ECO:0000313" key="2">
    <source>
        <dbReference type="Proteomes" id="UP001433508"/>
    </source>
</evidence>
<protein>
    <submittedName>
        <fullName evidence="1">Uncharacterized protein</fullName>
    </submittedName>
</protein>
<organism evidence="1 2">
    <name type="scientific">Lipomyces kononenkoae</name>
    <name type="common">Yeast</name>
    <dbReference type="NCBI Taxonomy" id="34357"/>
    <lineage>
        <taxon>Eukaryota</taxon>
        <taxon>Fungi</taxon>
        <taxon>Dikarya</taxon>
        <taxon>Ascomycota</taxon>
        <taxon>Saccharomycotina</taxon>
        <taxon>Lipomycetes</taxon>
        <taxon>Lipomycetales</taxon>
        <taxon>Lipomycetaceae</taxon>
        <taxon>Lipomyces</taxon>
    </lineage>
</organism>
<dbReference type="Proteomes" id="UP001433508">
    <property type="component" value="Unassembled WGS sequence"/>
</dbReference>